<feature type="coiled-coil region" evidence="1">
    <location>
        <begin position="186"/>
        <end position="213"/>
    </location>
</feature>
<organism evidence="3 4">
    <name type="scientific">Phytophthora megakarya</name>
    <dbReference type="NCBI Taxonomy" id="4795"/>
    <lineage>
        <taxon>Eukaryota</taxon>
        <taxon>Sar</taxon>
        <taxon>Stramenopiles</taxon>
        <taxon>Oomycota</taxon>
        <taxon>Peronosporomycetes</taxon>
        <taxon>Peronosporales</taxon>
        <taxon>Peronosporaceae</taxon>
        <taxon>Phytophthora</taxon>
    </lineage>
</organism>
<dbReference type="PANTHER" id="PTHR33324">
    <property type="entry name" value="EXPRESSED PROTEIN"/>
    <property type="match status" value="1"/>
</dbReference>
<proteinExistence type="predicted"/>
<name>A0A225UW39_9STRA</name>
<evidence type="ECO:0000256" key="2">
    <source>
        <dbReference type="SAM" id="MobiDB-lite"/>
    </source>
</evidence>
<dbReference type="AlphaFoldDB" id="A0A225UW39"/>
<comment type="caution">
    <text evidence="3">The sequence shown here is derived from an EMBL/GenBank/DDBJ whole genome shotgun (WGS) entry which is preliminary data.</text>
</comment>
<dbReference type="Proteomes" id="UP000198211">
    <property type="component" value="Unassembled WGS sequence"/>
</dbReference>
<gene>
    <name evidence="3" type="ORF">PHMEG_00032362</name>
</gene>
<accession>A0A225UW39</accession>
<evidence type="ECO:0000313" key="4">
    <source>
        <dbReference type="Proteomes" id="UP000198211"/>
    </source>
</evidence>
<evidence type="ECO:0000313" key="3">
    <source>
        <dbReference type="EMBL" id="OWY97172.1"/>
    </source>
</evidence>
<dbReference type="PANTHER" id="PTHR33324:SF2">
    <property type="entry name" value="MYB_SANT-LIKE DNA-BINDING DOMAIN-CONTAINING PROTEIN"/>
    <property type="match status" value="1"/>
</dbReference>
<feature type="compositionally biased region" description="Basic residues" evidence="2">
    <location>
        <begin position="120"/>
        <end position="131"/>
    </location>
</feature>
<dbReference type="EMBL" id="NBNE01010757">
    <property type="protein sequence ID" value="OWY97172.1"/>
    <property type="molecule type" value="Genomic_DNA"/>
</dbReference>
<protein>
    <submittedName>
        <fullName evidence="3">Uncharacterized protein</fullName>
    </submittedName>
</protein>
<dbReference type="OrthoDB" id="127208at2759"/>
<sequence>MAGVGGPRCATTAVVQATKLSVPSKPNTKKAATTTAASTVAVAATDVDKPGLRATTRTGKKAPIFWDSDGVNGGKTSLRVILDWMSDQANYDKWRGSDRNSGKTKEALLGEILEQLEKAHIKHRDRARRSATSRNPILQRNEKQPLAVKSSSTCKKQKPDSDERLLEQQEEAFRARKEKRERAMVYQEREHELRRKELQLKEEKHDREKAHADLELKLKLVHLKTAEREAAVQLLLARKKLQDGGVAQKGIAHLLPISSVE</sequence>
<reference evidence="4" key="1">
    <citation type="submission" date="2017-03" db="EMBL/GenBank/DDBJ databases">
        <title>Phytopthora megakarya and P. palmivora, two closely related causual agents of cacao black pod achieved similar genome size and gene model numbers by different mechanisms.</title>
        <authorList>
            <person name="Ali S."/>
            <person name="Shao J."/>
            <person name="Larry D.J."/>
            <person name="Kronmiller B."/>
            <person name="Shen D."/>
            <person name="Strem M.D."/>
            <person name="Melnick R.L."/>
            <person name="Guiltinan M.J."/>
            <person name="Tyler B.M."/>
            <person name="Meinhardt L.W."/>
            <person name="Bailey B.A."/>
        </authorList>
    </citation>
    <scope>NUCLEOTIDE SEQUENCE [LARGE SCALE GENOMIC DNA]</scope>
    <source>
        <strain evidence="4">zdho120</strain>
    </source>
</reference>
<keyword evidence="1" id="KW-0175">Coiled coil</keyword>
<feature type="region of interest" description="Disordered" evidence="2">
    <location>
        <begin position="120"/>
        <end position="164"/>
    </location>
</feature>
<keyword evidence="4" id="KW-1185">Reference proteome</keyword>
<dbReference type="STRING" id="4795.A0A225UW39"/>
<evidence type="ECO:0000256" key="1">
    <source>
        <dbReference type="SAM" id="Coils"/>
    </source>
</evidence>